<dbReference type="AlphaFoldDB" id="A0A2U1UBC3"/>
<dbReference type="EMBL" id="QDKH01000003">
    <property type="protein sequence ID" value="PWC18963.1"/>
    <property type="molecule type" value="Genomic_DNA"/>
</dbReference>
<dbReference type="RefSeq" id="WP_136165056.1">
    <property type="nucleotide sequence ID" value="NZ_KZ819072.1"/>
</dbReference>
<dbReference type="InterPro" id="IPR004919">
    <property type="entry name" value="GmrSD_N"/>
</dbReference>
<keyword evidence="4" id="KW-1185">Reference proteome</keyword>
<accession>A0A2U1UBC3</accession>
<dbReference type="Pfam" id="PF03235">
    <property type="entry name" value="GmrSD_N"/>
    <property type="match status" value="1"/>
</dbReference>
<name>A0A2U1UBC3_9GAMM</name>
<evidence type="ECO:0000313" key="3">
    <source>
        <dbReference type="EMBL" id="PWC18963.1"/>
    </source>
</evidence>
<sequence length="695" mass="80746">MKAKEARLLNFLQTAPQLVIPIYQRLYSWSLKECEQLWDDIIRCGRDNNNQGHFIGSVVYIENGLYSVTSQSPLLIIDGQQRVTTVSLLIAALSEAVGDQEFIEGFSQVQLRGFYLTNPLLSGEKQYKLILSQADNETLRAIIDGKPYPESYSLRIKENFDFFAEKLKDSSLLEIVCKGLSKLIVVDISLQRGNDNPQLIFESMNSTGKKLSQADLIRNYILMGLENERQTNLYNDHWRKMELLFGQEAYSEQFDAFMRHYLTVKTGVIPKIDDIYEAFKQYFRRGSEIVESIVADIHQYAIYYCAIALGIEKNKGLKEIFRNIRELRMDVAYPLMLELYADYQQQILPLDDFSEALRLMESYVFRRAVCAIPANSMNKTFAGLSKNFDKRHYLESLKAAFMLLPSYRRFPTDEEFKREMQSRDLYNFRSRSYWLRKLENHKHKEPIPVDEYTIEHIMPQCDNQAEKVPTAWKAALGEEWQRVWETWRHTLGNLTLTGYNSEYSNRSFAEKRDMDGGFKYSHLRVNDGLASLDVWNEETLLARAKKMAEQASNVWPNPSLSEDIFKRYQQENKASIVYGFDDHPHLAKEPVNSLFSVFRTAVLDLDPCVTEVFLKLYVAYKAEINFVDVIPQAKRLLLILNIPFAEINDPRGVCRDLTGLGRWGNGDVEVGFENMDDLPYIMFLVTQSFERQMDN</sequence>
<dbReference type="Pfam" id="PF07510">
    <property type="entry name" value="GmrSD_C"/>
    <property type="match status" value="1"/>
</dbReference>
<evidence type="ECO:0000259" key="1">
    <source>
        <dbReference type="Pfam" id="PF03235"/>
    </source>
</evidence>
<feature type="domain" description="GmrSD restriction endonucleases C-terminal" evidence="2">
    <location>
        <begin position="411"/>
        <end position="549"/>
    </location>
</feature>
<evidence type="ECO:0008006" key="5">
    <source>
        <dbReference type="Google" id="ProtNLM"/>
    </source>
</evidence>
<dbReference type="PANTHER" id="PTHR35149">
    <property type="entry name" value="SLL5132 PROTEIN"/>
    <property type="match status" value="1"/>
</dbReference>
<reference evidence="3 4" key="1">
    <citation type="submission" date="2018-04" db="EMBL/GenBank/DDBJ databases">
        <title>Brenneria corticis sp.nov.</title>
        <authorList>
            <person name="Li Y."/>
        </authorList>
    </citation>
    <scope>NUCLEOTIDE SEQUENCE [LARGE SCALE GENOMIC DNA]</scope>
    <source>
        <strain evidence="3 4">CFCC 11842</strain>
    </source>
</reference>
<proteinExistence type="predicted"/>
<organism evidence="3 4">
    <name type="scientific">Brenneria corticis</name>
    <dbReference type="NCBI Taxonomy" id="2173106"/>
    <lineage>
        <taxon>Bacteria</taxon>
        <taxon>Pseudomonadati</taxon>
        <taxon>Pseudomonadota</taxon>
        <taxon>Gammaproteobacteria</taxon>
        <taxon>Enterobacterales</taxon>
        <taxon>Pectobacteriaceae</taxon>
        <taxon>Brenneria</taxon>
    </lineage>
</organism>
<comment type="caution">
    <text evidence="3">The sequence shown here is derived from an EMBL/GenBank/DDBJ whole genome shotgun (WGS) entry which is preliminary data.</text>
</comment>
<feature type="domain" description="GmrSD restriction endonucleases N-terminal" evidence="1">
    <location>
        <begin position="15"/>
        <end position="221"/>
    </location>
</feature>
<dbReference type="PANTHER" id="PTHR35149:SF2">
    <property type="entry name" value="DUF262 DOMAIN-CONTAINING PROTEIN"/>
    <property type="match status" value="1"/>
</dbReference>
<gene>
    <name evidence="3" type="ORF">DDT56_03190</name>
</gene>
<dbReference type="Proteomes" id="UP000296159">
    <property type="component" value="Unassembled WGS sequence"/>
</dbReference>
<evidence type="ECO:0000313" key="4">
    <source>
        <dbReference type="Proteomes" id="UP000296159"/>
    </source>
</evidence>
<protein>
    <recommendedName>
        <fullName evidence="5">DUF262 domain-containing protein</fullName>
    </recommendedName>
</protein>
<dbReference type="InterPro" id="IPR011089">
    <property type="entry name" value="GmrSD_C"/>
</dbReference>
<evidence type="ECO:0000259" key="2">
    <source>
        <dbReference type="Pfam" id="PF07510"/>
    </source>
</evidence>